<dbReference type="InterPro" id="IPR018866">
    <property type="entry name" value="Znf-4CXXC_R1"/>
</dbReference>
<keyword evidence="4" id="KW-0805">Transcription regulation</keyword>
<dbReference type="EMBL" id="JAMFTS010000001">
    <property type="protein sequence ID" value="KAJ4805381.1"/>
    <property type="molecule type" value="Genomic_DNA"/>
</dbReference>
<evidence type="ECO:0000256" key="3">
    <source>
        <dbReference type="ARBA" id="ARBA00022723"/>
    </source>
</evidence>
<dbReference type="PROSITE" id="PS51184">
    <property type="entry name" value="JMJC"/>
    <property type="match status" value="1"/>
</dbReference>
<protein>
    <submittedName>
        <fullName evidence="11">Transcription factor jumonji (JmjC) domain-containing protein</fullName>
    </submittedName>
</protein>
<dbReference type="InterPro" id="IPR024593">
    <property type="entry name" value="DUF3444"/>
</dbReference>
<dbReference type="Gene3D" id="2.60.120.650">
    <property type="entry name" value="Cupin"/>
    <property type="match status" value="1"/>
</dbReference>
<evidence type="ECO:0000259" key="10">
    <source>
        <dbReference type="PROSITE" id="PS51184"/>
    </source>
</evidence>
<feature type="domain" description="JmjC" evidence="10">
    <location>
        <begin position="508"/>
        <end position="709"/>
    </location>
</feature>
<keyword evidence="5" id="KW-0804">Transcription</keyword>
<dbReference type="SUPFAM" id="SSF51197">
    <property type="entry name" value="Clavaminate synthase-like"/>
    <property type="match status" value="1"/>
</dbReference>
<dbReference type="GO" id="GO:0006357">
    <property type="term" value="P:regulation of transcription by RNA polymerase II"/>
    <property type="evidence" value="ECO:0007669"/>
    <property type="project" value="TreeGrafter"/>
</dbReference>
<proteinExistence type="inferred from homology"/>
<keyword evidence="6" id="KW-0539">Nucleus</keyword>
<dbReference type="GO" id="GO:0032454">
    <property type="term" value="F:histone H3K9 demethylase activity"/>
    <property type="evidence" value="ECO:0007669"/>
    <property type="project" value="InterPro"/>
</dbReference>
<evidence type="ECO:0000313" key="11">
    <source>
        <dbReference type="EMBL" id="KAJ4805381.1"/>
    </source>
</evidence>
<dbReference type="PANTHER" id="PTHR12549">
    <property type="entry name" value="JMJC DOMAIN-CONTAINING HISTONE DEMETHYLATION PROTEIN"/>
    <property type="match status" value="1"/>
</dbReference>
<dbReference type="PROSITE" id="PS50089">
    <property type="entry name" value="ZF_RING_2"/>
    <property type="match status" value="1"/>
</dbReference>
<feature type="region of interest" description="Disordered" evidence="8">
    <location>
        <begin position="744"/>
        <end position="836"/>
    </location>
</feature>
<dbReference type="GO" id="GO:0031490">
    <property type="term" value="F:chromatin DNA binding"/>
    <property type="evidence" value="ECO:0007669"/>
    <property type="project" value="TreeGrafter"/>
</dbReference>
<comment type="similarity">
    <text evidence="2">Belongs to the JARID1 histone demethylase family.</text>
</comment>
<evidence type="ECO:0000256" key="4">
    <source>
        <dbReference type="ARBA" id="ARBA00023015"/>
    </source>
</evidence>
<name>A0AAV8GPB3_9POAL</name>
<gene>
    <name evidence="11" type="ORF">LUZ62_017947</name>
</gene>
<keyword evidence="7" id="KW-0863">Zinc-finger</keyword>
<evidence type="ECO:0000256" key="2">
    <source>
        <dbReference type="ARBA" id="ARBA00006801"/>
    </source>
</evidence>
<evidence type="ECO:0000256" key="8">
    <source>
        <dbReference type="SAM" id="MobiDB-lite"/>
    </source>
</evidence>
<dbReference type="InterPro" id="IPR001841">
    <property type="entry name" value="Znf_RING"/>
</dbReference>
<dbReference type="InterPro" id="IPR045109">
    <property type="entry name" value="LSDs-like"/>
</dbReference>
<feature type="domain" description="RING-type" evidence="9">
    <location>
        <begin position="136"/>
        <end position="183"/>
    </location>
</feature>
<accession>A0AAV8GPB3</accession>
<evidence type="ECO:0000313" key="12">
    <source>
        <dbReference type="Proteomes" id="UP001140206"/>
    </source>
</evidence>
<comment type="caution">
    <text evidence="11">The sequence shown here is derived from an EMBL/GenBank/DDBJ whole genome shotgun (WGS) entry which is preliminary data.</text>
</comment>
<keyword evidence="12" id="KW-1185">Reference proteome</keyword>
<dbReference type="AlphaFoldDB" id="A0AAV8GPB3"/>
<dbReference type="GO" id="GO:0008270">
    <property type="term" value="F:zinc ion binding"/>
    <property type="evidence" value="ECO:0007669"/>
    <property type="project" value="UniProtKB-KW"/>
</dbReference>
<evidence type="ECO:0000256" key="6">
    <source>
        <dbReference type="ARBA" id="ARBA00023242"/>
    </source>
</evidence>
<dbReference type="GO" id="GO:0003712">
    <property type="term" value="F:transcription coregulator activity"/>
    <property type="evidence" value="ECO:0007669"/>
    <property type="project" value="TreeGrafter"/>
</dbReference>
<dbReference type="InterPro" id="IPR003347">
    <property type="entry name" value="JmjC_dom"/>
</dbReference>
<evidence type="ECO:0000259" key="9">
    <source>
        <dbReference type="PROSITE" id="PS50089"/>
    </source>
</evidence>
<feature type="compositionally biased region" description="Basic and acidic residues" evidence="8">
    <location>
        <begin position="744"/>
        <end position="781"/>
    </location>
</feature>
<evidence type="ECO:0000256" key="7">
    <source>
        <dbReference type="PROSITE-ProRule" id="PRU00175"/>
    </source>
</evidence>
<dbReference type="SMART" id="SM00558">
    <property type="entry name" value="JmjC"/>
    <property type="match status" value="1"/>
</dbReference>
<dbReference type="PANTHER" id="PTHR12549:SF11">
    <property type="entry name" value="LYSINE-SPECIFIC DEMETHYLASE JMJ25"/>
    <property type="match status" value="1"/>
</dbReference>
<dbReference type="Pfam" id="PF11926">
    <property type="entry name" value="DUF3444"/>
    <property type="match status" value="1"/>
</dbReference>
<feature type="region of interest" description="Disordered" evidence="8">
    <location>
        <begin position="97"/>
        <end position="129"/>
    </location>
</feature>
<feature type="compositionally biased region" description="Basic and acidic residues" evidence="8">
    <location>
        <begin position="111"/>
        <end position="122"/>
    </location>
</feature>
<feature type="compositionally biased region" description="Polar residues" evidence="8">
    <location>
        <begin position="782"/>
        <end position="802"/>
    </location>
</feature>
<dbReference type="GO" id="GO:0000785">
    <property type="term" value="C:chromatin"/>
    <property type="evidence" value="ECO:0007669"/>
    <property type="project" value="TreeGrafter"/>
</dbReference>
<evidence type="ECO:0000256" key="1">
    <source>
        <dbReference type="ARBA" id="ARBA00004123"/>
    </source>
</evidence>
<evidence type="ECO:0000256" key="5">
    <source>
        <dbReference type="ARBA" id="ARBA00023163"/>
    </source>
</evidence>
<dbReference type="Proteomes" id="UP001140206">
    <property type="component" value="Chromosome 1"/>
</dbReference>
<keyword evidence="7" id="KW-0862">Zinc</keyword>
<dbReference type="Pfam" id="PF10497">
    <property type="entry name" value="zf-4CXXC_R1"/>
    <property type="match status" value="1"/>
</dbReference>
<keyword evidence="3" id="KW-0479">Metal-binding</keyword>
<organism evidence="11 12">
    <name type="scientific">Rhynchospora pubera</name>
    <dbReference type="NCBI Taxonomy" id="906938"/>
    <lineage>
        <taxon>Eukaryota</taxon>
        <taxon>Viridiplantae</taxon>
        <taxon>Streptophyta</taxon>
        <taxon>Embryophyta</taxon>
        <taxon>Tracheophyta</taxon>
        <taxon>Spermatophyta</taxon>
        <taxon>Magnoliopsida</taxon>
        <taxon>Liliopsida</taxon>
        <taxon>Poales</taxon>
        <taxon>Cyperaceae</taxon>
        <taxon>Cyperoideae</taxon>
        <taxon>Rhynchosporeae</taxon>
        <taxon>Rhynchospora</taxon>
    </lineage>
</organism>
<dbReference type="GO" id="GO:0000118">
    <property type="term" value="C:histone deacetylase complex"/>
    <property type="evidence" value="ECO:0007669"/>
    <property type="project" value="TreeGrafter"/>
</dbReference>
<reference evidence="11" key="1">
    <citation type="submission" date="2022-08" db="EMBL/GenBank/DDBJ databases">
        <authorList>
            <person name="Marques A."/>
        </authorList>
    </citation>
    <scope>NUCLEOTIDE SEQUENCE</scope>
    <source>
        <strain evidence="11">RhyPub2mFocal</strain>
        <tissue evidence="11">Leaves</tissue>
    </source>
</reference>
<comment type="subcellular location">
    <subcellularLocation>
        <location evidence="1">Nucleus</location>
    </subcellularLocation>
</comment>
<dbReference type="Pfam" id="PF02373">
    <property type="entry name" value="JmjC"/>
    <property type="match status" value="1"/>
</dbReference>
<sequence>MEKEKGRDRKGKEVLMERSREVLTGDRRLTRSHLASTRQNGKDHSFSCRVQHLSKKRKLKIFAKNSSEDVHYSSPSIIKRRHIENIIQDTEAVLSGDNSKIRAGKQAQKTIPEEAKNNDPARQRKSSSRRLDSLMCHQCQRNDRGRAVQCAMCCTKRFCSSCITKWYPRLSEWEVAEKCPFCRGYCNCKHCLRTTTRMPPSRELYQSDEIKNAWHVMRYLYPWLRDFHEQQNAEKKMTAEIQGVDARDLSVPTAKYNSKHICCYKCNAYIVDFHWSCRNCTCLLCLSCCRELLEPDMLTTSESLPCVGSDHQDPDSDNVLCESPVLELTSVLGESFISKLYEEATQIINNGPKFEELEDDISKCSCLTGSDGNIDLFCSITRHKEGNFDHFGYHWVKGEPVIVRDMLELASGLSWDPMVMWRALRETKDNGQGSELLARAVNCRDWSYMEINMHRFFMGYQDGLPSRDNWPLLLRLKYCHNDSSLAERLSRHEVEVMDVLPFPEYTNPYSGPLNLVAHVPLDKPRLDLGPKIDIAYGVQEELGEGDSVIKLHYDLYDVVNILMHTKEVHLTVIQQNAVLGKHKAEKDKVQNMTIPDDYGGALWEIWRREDVPKLHDYLTKHAGSFSNHYSPSSSLADESLYLTAEHKRKLKEEYGIEAWTFEQKLGDAVLVPAGCPYQVRNLKSCINVILGFISPESFRVCLDLADDLRVKSRATEAKAEVKLMAVYTLENAMSRLKSEMLKIRTNDHKVDKQTAKSKGTEEANDKTVSDSGKKSKPDNKQEMTNAPYNTENNGDLGSQNNSEENRVTVDVSEPDNKPETGVLTSLPSQGLDGNCGPQNEPNSSAVTMDASDLFYDSGYYVPEPEFHDFDRDRVEKLFKPNQIWAIYGDNDGMPRFYAFIQKVISLLSPFEVRMAFLSSHNISEFGVVNWVSKGNKSFGKFHLGQYETNTSINMFSHQVKWEKEQNGGIKIFPQKGDIWGLYQNWSSDWNESTPDETIYKYDLVEILDEYSEENGITVAPLVKVNGFNVVFRKDLERVKQFPRKEMFRFCYQVSYYRLTNEDAGAKCEELTGCVELDPAATPLELL</sequence>